<dbReference type="AlphaFoldDB" id="A0A565A296"/>
<dbReference type="VEuPathDB" id="PlasmoDB:PVPAM_140038800"/>
<proteinExistence type="predicted"/>
<evidence type="ECO:0000313" key="3">
    <source>
        <dbReference type="Proteomes" id="UP000220605"/>
    </source>
</evidence>
<accession>A0A565A296</accession>
<dbReference type="EMBL" id="LT635625">
    <property type="protein sequence ID" value="VUZ98834.1"/>
    <property type="molecule type" value="Genomic_DNA"/>
</dbReference>
<feature type="transmembrane region" description="Helical" evidence="1">
    <location>
        <begin position="21"/>
        <end position="40"/>
    </location>
</feature>
<evidence type="ECO:0000313" key="2">
    <source>
        <dbReference type="EMBL" id="VUZ98834.1"/>
    </source>
</evidence>
<dbReference type="OrthoDB" id="389642at2759"/>
<keyword evidence="1" id="KW-0812">Transmembrane</keyword>
<keyword evidence="1" id="KW-0472">Membrane</keyword>
<gene>
    <name evidence="2" type="ORF">PVP01_1430950</name>
</gene>
<organism evidence="2 3">
    <name type="scientific">Plasmodium vivax</name>
    <name type="common">malaria parasite P. vivax</name>
    <dbReference type="NCBI Taxonomy" id="5855"/>
    <lineage>
        <taxon>Eukaryota</taxon>
        <taxon>Sar</taxon>
        <taxon>Alveolata</taxon>
        <taxon>Apicomplexa</taxon>
        <taxon>Aconoidasida</taxon>
        <taxon>Haemosporida</taxon>
        <taxon>Plasmodiidae</taxon>
        <taxon>Plasmodium</taxon>
        <taxon>Plasmodium (Plasmodium)</taxon>
    </lineage>
</organism>
<evidence type="ECO:0000256" key="1">
    <source>
        <dbReference type="SAM" id="Phobius"/>
    </source>
</evidence>
<protein>
    <submittedName>
        <fullName evidence="2">Uncharacterized protein</fullName>
    </submittedName>
</protein>
<name>A0A565A296_PLAVI</name>
<sequence>MGALCHTFFTMLRDLRSLYKPYTAFSFLFFPCALNVYGIYKFNNLESLPNKEVAQGDLK</sequence>
<reference evidence="3" key="1">
    <citation type="submission" date="2016-07" db="EMBL/GenBank/DDBJ databases">
        <authorList>
            <consortium name="Pathogen Informatics"/>
        </authorList>
    </citation>
    <scope>NUCLEOTIDE SEQUENCE [LARGE SCALE GENOMIC DNA]</scope>
</reference>
<dbReference type="VEuPathDB" id="PlasmoDB:PVP01_1430950"/>
<keyword evidence="1" id="KW-1133">Transmembrane helix</keyword>
<dbReference type="Proteomes" id="UP000220605">
    <property type="component" value="Chromosome 14"/>
</dbReference>